<evidence type="ECO:0000313" key="3">
    <source>
        <dbReference type="Proteomes" id="UP001583193"/>
    </source>
</evidence>
<gene>
    <name evidence="2" type="primary">DAD1_2</name>
    <name evidence="2" type="ORF">Plec18167_000567</name>
</gene>
<dbReference type="Proteomes" id="UP001583193">
    <property type="component" value="Unassembled WGS sequence"/>
</dbReference>
<evidence type="ECO:0000313" key="2">
    <source>
        <dbReference type="EMBL" id="KAL1886635.1"/>
    </source>
</evidence>
<feature type="region of interest" description="Disordered" evidence="1">
    <location>
        <begin position="1"/>
        <end position="20"/>
    </location>
</feature>
<protein>
    <submittedName>
        <fullName evidence="2">Dolichyl-diphosphooligosaccharide-protein glycosyltransferase subunit dad1</fullName>
    </submittedName>
</protein>
<sequence>MPEGSSRFVEILNPEEDHPMMTDFDVRLEDVLADHEASVHRSRSSTQSSGKSSMDKERPVRDESMFQSPTRLKRLSMRFTLPGR</sequence>
<keyword evidence="3" id="KW-1185">Reference proteome</keyword>
<dbReference type="EMBL" id="JAVDPF010000001">
    <property type="protein sequence ID" value="KAL1886635.1"/>
    <property type="molecule type" value="Genomic_DNA"/>
</dbReference>
<organism evidence="2 3">
    <name type="scientific">Paecilomyces lecythidis</name>
    <dbReference type="NCBI Taxonomy" id="3004212"/>
    <lineage>
        <taxon>Eukaryota</taxon>
        <taxon>Fungi</taxon>
        <taxon>Dikarya</taxon>
        <taxon>Ascomycota</taxon>
        <taxon>Pezizomycotina</taxon>
        <taxon>Eurotiomycetes</taxon>
        <taxon>Eurotiomycetidae</taxon>
        <taxon>Eurotiales</taxon>
        <taxon>Thermoascaceae</taxon>
        <taxon>Paecilomyces</taxon>
    </lineage>
</organism>
<feature type="region of interest" description="Disordered" evidence="1">
    <location>
        <begin position="35"/>
        <end position="84"/>
    </location>
</feature>
<reference evidence="2 3" key="1">
    <citation type="journal article" date="2024" name="IMA Fungus">
        <title>IMA Genome - F19 : A genome assembly and annotation guide to empower mycologists, including annotated draft genome sequences of Ceratocystis pirilliformis, Diaporthe australafricana, Fusarium ophioides, Paecilomyces lecythidis, and Sporothrix stenoceras.</title>
        <authorList>
            <person name="Aylward J."/>
            <person name="Wilson A.M."/>
            <person name="Visagie C.M."/>
            <person name="Spraker J."/>
            <person name="Barnes I."/>
            <person name="Buitendag C."/>
            <person name="Ceriani C."/>
            <person name="Del Mar Angel L."/>
            <person name="du Plessis D."/>
            <person name="Fuchs T."/>
            <person name="Gasser K."/>
            <person name="Kramer D."/>
            <person name="Li W."/>
            <person name="Munsamy K."/>
            <person name="Piso A."/>
            <person name="Price J.L."/>
            <person name="Sonnekus B."/>
            <person name="Thomas C."/>
            <person name="van der Nest A."/>
            <person name="van Dijk A."/>
            <person name="van Heerden A."/>
            <person name="van Vuuren N."/>
            <person name="Yilmaz N."/>
            <person name="Duong T.A."/>
            <person name="van der Merwe N.A."/>
            <person name="Wingfield M.J."/>
            <person name="Wingfield B.D."/>
        </authorList>
    </citation>
    <scope>NUCLEOTIDE SEQUENCE [LARGE SCALE GENOMIC DNA]</scope>
    <source>
        <strain evidence="2 3">CMW 18167</strain>
    </source>
</reference>
<name>A0ABR3YF81_9EURO</name>
<proteinExistence type="predicted"/>
<feature type="compositionally biased region" description="Basic and acidic residues" evidence="1">
    <location>
        <begin position="53"/>
        <end position="64"/>
    </location>
</feature>
<comment type="caution">
    <text evidence="2">The sequence shown here is derived from an EMBL/GenBank/DDBJ whole genome shotgun (WGS) entry which is preliminary data.</text>
</comment>
<accession>A0ABR3YF81</accession>
<evidence type="ECO:0000256" key="1">
    <source>
        <dbReference type="SAM" id="MobiDB-lite"/>
    </source>
</evidence>